<comment type="similarity">
    <text evidence="1">Belongs to the leguminous lectin family.</text>
</comment>
<dbReference type="GO" id="GO:0030246">
    <property type="term" value="F:carbohydrate binding"/>
    <property type="evidence" value="ECO:0007669"/>
    <property type="project" value="UniProtKB-KW"/>
</dbReference>
<evidence type="ECO:0000256" key="4">
    <source>
        <dbReference type="ARBA" id="ARBA00022837"/>
    </source>
</evidence>
<dbReference type="PANTHER" id="PTHR32401:SF47">
    <property type="entry name" value="LEGUME LECTIN DOMAIN-CONTAINING PROTEIN"/>
    <property type="match status" value="1"/>
</dbReference>
<evidence type="ECO:0000256" key="6">
    <source>
        <dbReference type="SAM" id="SignalP"/>
    </source>
</evidence>
<keyword evidence="5" id="KW-0464">Manganese</keyword>
<evidence type="ECO:0000313" key="8">
    <source>
        <dbReference type="EMBL" id="OIW19332.1"/>
    </source>
</evidence>
<dbReference type="STRING" id="3871.A0A394D6U0"/>
<reference evidence="8 9" key="1">
    <citation type="journal article" date="2017" name="Plant Biotechnol. J.">
        <title>A comprehensive draft genome sequence for lupin (Lupinus angustifolius), an emerging health food: insights into plant-microbe interactions and legume evolution.</title>
        <authorList>
            <person name="Hane J.K."/>
            <person name="Ming Y."/>
            <person name="Kamphuis L.G."/>
            <person name="Nelson M.N."/>
            <person name="Garg G."/>
            <person name="Atkins C.A."/>
            <person name="Bayer P.E."/>
            <person name="Bravo A."/>
            <person name="Bringans S."/>
            <person name="Cannon S."/>
            <person name="Edwards D."/>
            <person name="Foley R."/>
            <person name="Gao L.L."/>
            <person name="Harrison M.J."/>
            <person name="Huang W."/>
            <person name="Hurgobin B."/>
            <person name="Li S."/>
            <person name="Liu C.W."/>
            <person name="McGrath A."/>
            <person name="Morahan G."/>
            <person name="Murray J."/>
            <person name="Weller J."/>
            <person name="Jian J."/>
            <person name="Singh K.B."/>
        </authorList>
    </citation>
    <scope>NUCLEOTIDE SEQUENCE [LARGE SCALE GENOMIC DNA]</scope>
    <source>
        <strain evidence="9">cv. Tanjil</strain>
        <tissue evidence="8">Whole plant</tissue>
    </source>
</reference>
<sequence length="268" mass="29703">MAMISMKPFFLPLILFFTTIFLMLLNRVNSSDALSFSYNDFDLDEQNLIFQGDAHITSGNVLQLTKTDSKGAPQRNTVGRVLFSSPMRLYIKGADRVSDFESNINFVLTKPSTKPADGLAFFIAPIKSTIPKHSNGGYLGLFDQTTAFDSTANPVVAVEFDTYHNPWDPKYAHIGINVNSINSSAHVKWERKEGEVFNVRIAYNALFRNLSVASHYSGGENYTLSYLVDLPSVLPEWVNVGITAASGRQVQVHSITSWSFNSGLDTIA</sequence>
<dbReference type="Pfam" id="PF00139">
    <property type="entry name" value="Lectin_legB"/>
    <property type="match status" value="1"/>
</dbReference>
<dbReference type="CDD" id="cd06899">
    <property type="entry name" value="lectin_legume_LecRK_Arcelin_ConA"/>
    <property type="match status" value="1"/>
</dbReference>
<dbReference type="InterPro" id="IPR016363">
    <property type="entry name" value="L-lectin"/>
</dbReference>
<feature type="chain" id="PRO_5017203632" description="Legume lectin domain-containing protein" evidence="6">
    <location>
        <begin position="31"/>
        <end position="268"/>
    </location>
</feature>
<dbReference type="PROSITE" id="PS00307">
    <property type="entry name" value="LECTIN_LEGUME_BETA"/>
    <property type="match status" value="1"/>
</dbReference>
<evidence type="ECO:0000259" key="7">
    <source>
        <dbReference type="Pfam" id="PF00139"/>
    </source>
</evidence>
<evidence type="ECO:0000256" key="2">
    <source>
        <dbReference type="ARBA" id="ARBA00022723"/>
    </source>
</evidence>
<dbReference type="InterPro" id="IPR013320">
    <property type="entry name" value="ConA-like_dom_sf"/>
</dbReference>
<keyword evidence="3" id="KW-0430">Lectin</keyword>
<dbReference type="SUPFAM" id="SSF49899">
    <property type="entry name" value="Concanavalin A-like lectins/glucanases"/>
    <property type="match status" value="1"/>
</dbReference>
<dbReference type="Gramene" id="OIW19332">
    <property type="protein sequence ID" value="OIW19332"/>
    <property type="gene ID" value="TanjilG_16846"/>
</dbReference>
<dbReference type="PANTHER" id="PTHR32401">
    <property type="entry name" value="CONCANAVALIN A-LIKE LECTIN FAMILY PROTEIN"/>
    <property type="match status" value="1"/>
</dbReference>
<dbReference type="KEGG" id="lang:109337263"/>
<dbReference type="Gene3D" id="2.60.120.200">
    <property type="match status" value="1"/>
</dbReference>
<dbReference type="OrthoDB" id="2014828at2759"/>
<evidence type="ECO:0000256" key="1">
    <source>
        <dbReference type="ARBA" id="ARBA00007606"/>
    </source>
</evidence>
<feature type="domain" description="Legume lectin" evidence="7">
    <location>
        <begin position="34"/>
        <end position="263"/>
    </location>
</feature>
<evidence type="ECO:0000313" key="9">
    <source>
        <dbReference type="Proteomes" id="UP000188354"/>
    </source>
</evidence>
<protein>
    <recommendedName>
        <fullName evidence="7">Legume lectin domain-containing protein</fullName>
    </recommendedName>
</protein>
<proteinExistence type="inferred from homology"/>
<comment type="caution">
    <text evidence="8">The sequence shown here is derived from an EMBL/GenBank/DDBJ whole genome shotgun (WGS) entry which is preliminary data.</text>
</comment>
<dbReference type="GO" id="GO:0046872">
    <property type="term" value="F:metal ion binding"/>
    <property type="evidence" value="ECO:0007669"/>
    <property type="project" value="UniProtKB-KW"/>
</dbReference>
<keyword evidence="2" id="KW-0479">Metal-binding</keyword>
<dbReference type="InterPro" id="IPR050258">
    <property type="entry name" value="Leguminous_Lectin"/>
</dbReference>
<organism evidence="8 9">
    <name type="scientific">Lupinus angustifolius</name>
    <name type="common">Narrow-leaved blue lupine</name>
    <dbReference type="NCBI Taxonomy" id="3871"/>
    <lineage>
        <taxon>Eukaryota</taxon>
        <taxon>Viridiplantae</taxon>
        <taxon>Streptophyta</taxon>
        <taxon>Embryophyta</taxon>
        <taxon>Tracheophyta</taxon>
        <taxon>Spermatophyta</taxon>
        <taxon>Magnoliopsida</taxon>
        <taxon>eudicotyledons</taxon>
        <taxon>Gunneridae</taxon>
        <taxon>Pentapetalae</taxon>
        <taxon>rosids</taxon>
        <taxon>fabids</taxon>
        <taxon>Fabales</taxon>
        <taxon>Fabaceae</taxon>
        <taxon>Papilionoideae</taxon>
        <taxon>50 kb inversion clade</taxon>
        <taxon>genistoids sensu lato</taxon>
        <taxon>core genistoids</taxon>
        <taxon>Genisteae</taxon>
        <taxon>Lupinus</taxon>
    </lineage>
</organism>
<evidence type="ECO:0000256" key="3">
    <source>
        <dbReference type="ARBA" id="ARBA00022734"/>
    </source>
</evidence>
<dbReference type="PIRSF" id="PIRSF002690">
    <property type="entry name" value="L-type_lectin_plant"/>
    <property type="match status" value="1"/>
</dbReference>
<name>A0A394D6U0_LUPAN</name>
<dbReference type="EMBL" id="MLAU01002427">
    <property type="protein sequence ID" value="OIW19332.1"/>
    <property type="molecule type" value="Genomic_DNA"/>
</dbReference>
<keyword evidence="6" id="KW-0732">Signal</keyword>
<accession>A0A394D6U0</accession>
<evidence type="ECO:0000256" key="5">
    <source>
        <dbReference type="ARBA" id="ARBA00023211"/>
    </source>
</evidence>
<keyword evidence="9" id="KW-1185">Reference proteome</keyword>
<keyword evidence="4" id="KW-0106">Calcium</keyword>
<dbReference type="AlphaFoldDB" id="A0A394D6U0"/>
<dbReference type="InterPro" id="IPR001220">
    <property type="entry name" value="Legume_lectin_dom"/>
</dbReference>
<dbReference type="InterPro" id="IPR019825">
    <property type="entry name" value="Lectin_legB_Mn/Ca_BS"/>
</dbReference>
<dbReference type="Proteomes" id="UP000188354">
    <property type="component" value="Unassembled WGS sequence"/>
</dbReference>
<gene>
    <name evidence="8" type="ORF">TanjilG_16846</name>
</gene>
<feature type="signal peptide" evidence="6">
    <location>
        <begin position="1"/>
        <end position="30"/>
    </location>
</feature>